<keyword evidence="2" id="KW-0812">Transmembrane</keyword>
<keyword evidence="2" id="KW-1133">Transmembrane helix</keyword>
<reference evidence="3" key="1">
    <citation type="submission" date="2021-06" db="EMBL/GenBank/DDBJ databases">
        <authorList>
            <person name="Kallberg Y."/>
            <person name="Tangrot J."/>
            <person name="Rosling A."/>
        </authorList>
    </citation>
    <scope>NUCLEOTIDE SEQUENCE</scope>
    <source>
        <strain evidence="3">UK204</strain>
    </source>
</reference>
<evidence type="ECO:0000313" key="4">
    <source>
        <dbReference type="Proteomes" id="UP000789570"/>
    </source>
</evidence>
<dbReference type="AlphaFoldDB" id="A0A9N8ZHS9"/>
<dbReference type="Proteomes" id="UP000789570">
    <property type="component" value="Unassembled WGS sequence"/>
</dbReference>
<dbReference type="EMBL" id="CAJVPQ010000610">
    <property type="protein sequence ID" value="CAG8496233.1"/>
    <property type="molecule type" value="Genomic_DNA"/>
</dbReference>
<comment type="caution">
    <text evidence="3">The sequence shown here is derived from an EMBL/GenBank/DDBJ whole genome shotgun (WGS) entry which is preliminary data.</text>
</comment>
<evidence type="ECO:0000256" key="2">
    <source>
        <dbReference type="SAM" id="Phobius"/>
    </source>
</evidence>
<dbReference type="OrthoDB" id="2307590at2759"/>
<dbReference type="GO" id="GO:0005216">
    <property type="term" value="F:monoatomic ion channel activity"/>
    <property type="evidence" value="ECO:0007669"/>
    <property type="project" value="InterPro"/>
</dbReference>
<dbReference type="GO" id="GO:0098703">
    <property type="term" value="P:calcium ion import across plasma membrane"/>
    <property type="evidence" value="ECO:0007669"/>
    <property type="project" value="TreeGrafter"/>
</dbReference>
<keyword evidence="2" id="KW-0472">Membrane</keyword>
<feature type="transmembrane region" description="Helical" evidence="2">
    <location>
        <begin position="262"/>
        <end position="284"/>
    </location>
</feature>
<keyword evidence="4" id="KW-1185">Reference proteome</keyword>
<keyword evidence="1" id="KW-0677">Repeat</keyword>
<accession>A0A9N8ZHS9</accession>
<sequence length="493" mass="58124">MSMSIDISTDKDIFKFKNDPLNKLDGNTINELLEELTKEKNDEHDRLVGEFFNHCVMRCKENKLETMYVVTALLPCLVSDSYKNPIIYLRKQLTYVRFPLEHSKRQKYPSVYEHLWGYKFDYYRFSDLEKEQDPKYQPKHILSPFDRFEKIARHSATLCYVPLPGLCTYPKRSGIFEVLFPCSQSPFVRLTLHHPIEFLQDSTTCFELFSSPPFQAIVKFKWHAFARSRFIATFLIYLINFGLFTLAIGTKDMRIMKTSMTFGSIFLILNLIRLVLIFVANEVYSLLEHEDPAYSILRFCSILLLWLGFISLLCLFQSIGVTLIGEKHSETIVYFSFTPPTNGGESTFKGFDQSLKNFWSGLLTSYDFFEPWENNHFVDIMKIVYSFFANIVIMNILIALVNNVYQDVHELSYTRWTMMRAHIISYMELLTLFPSERQNEDYFPYTITYEAFTKEVEDWNTKLEAKKDQTWDVPLSKKIQDYLDELENQLSKQ</sequence>
<protein>
    <submittedName>
        <fullName evidence="3">10814_t:CDS:1</fullName>
    </submittedName>
</protein>
<gene>
    <name evidence="3" type="ORF">FCALED_LOCUS3471</name>
</gene>
<organism evidence="3 4">
    <name type="scientific">Funneliformis caledonium</name>
    <dbReference type="NCBI Taxonomy" id="1117310"/>
    <lineage>
        <taxon>Eukaryota</taxon>
        <taxon>Fungi</taxon>
        <taxon>Fungi incertae sedis</taxon>
        <taxon>Mucoromycota</taxon>
        <taxon>Glomeromycotina</taxon>
        <taxon>Glomeromycetes</taxon>
        <taxon>Glomerales</taxon>
        <taxon>Glomeraceae</taxon>
        <taxon>Funneliformis</taxon>
    </lineage>
</organism>
<proteinExistence type="predicted"/>
<name>A0A9N8ZHS9_9GLOM</name>
<feature type="transmembrane region" description="Helical" evidence="2">
    <location>
        <begin position="383"/>
        <end position="405"/>
    </location>
</feature>
<dbReference type="PANTHER" id="PTHR10582">
    <property type="entry name" value="TRANSIENT RECEPTOR POTENTIAL ION CHANNEL PROTEIN"/>
    <property type="match status" value="1"/>
</dbReference>
<dbReference type="InterPro" id="IPR024862">
    <property type="entry name" value="TRPV"/>
</dbReference>
<dbReference type="GO" id="GO:0005886">
    <property type="term" value="C:plasma membrane"/>
    <property type="evidence" value="ECO:0007669"/>
    <property type="project" value="TreeGrafter"/>
</dbReference>
<feature type="transmembrane region" description="Helical" evidence="2">
    <location>
        <begin position="230"/>
        <end position="250"/>
    </location>
</feature>
<evidence type="ECO:0000256" key="1">
    <source>
        <dbReference type="ARBA" id="ARBA00022737"/>
    </source>
</evidence>
<dbReference type="PANTHER" id="PTHR10582:SF2">
    <property type="entry name" value="INACTIVE"/>
    <property type="match status" value="1"/>
</dbReference>
<evidence type="ECO:0000313" key="3">
    <source>
        <dbReference type="EMBL" id="CAG8496233.1"/>
    </source>
</evidence>
<feature type="transmembrane region" description="Helical" evidence="2">
    <location>
        <begin position="296"/>
        <end position="319"/>
    </location>
</feature>